<gene>
    <name evidence="1" type="primary">Contig1016.g1105</name>
    <name evidence="1" type="ORF">STYLEM_11440</name>
</gene>
<dbReference type="InParanoid" id="A0A078AN98"/>
<protein>
    <submittedName>
        <fullName evidence="1">Uncharacterized protein</fullName>
    </submittedName>
</protein>
<proteinExistence type="predicted"/>
<sequence>MNSREQSSAASKSHTELPFLNNSIVNKVKDLSASMHRQQESSKMLNISDYHNLKNGINNSVTYERRSKQNKRRVNSIQIWNLNMQTEPDQKLRHSHLNLTNQYKQYYKKYSDFCGQSNPQNDKTQDEYQKLYDQAVRSTQLNSMAAISINNQVGSSNHSHNQSVSYSNHNKSQMTVNNNQELPRINESIKDVSQFETKKRKYIKLSKYKQNRMQSHGYDEQNISDDENPHQFDHLNSTMVNVMIKRF</sequence>
<organism evidence="1 2">
    <name type="scientific">Stylonychia lemnae</name>
    <name type="common">Ciliate</name>
    <dbReference type="NCBI Taxonomy" id="5949"/>
    <lineage>
        <taxon>Eukaryota</taxon>
        <taxon>Sar</taxon>
        <taxon>Alveolata</taxon>
        <taxon>Ciliophora</taxon>
        <taxon>Intramacronucleata</taxon>
        <taxon>Spirotrichea</taxon>
        <taxon>Stichotrichia</taxon>
        <taxon>Sporadotrichida</taxon>
        <taxon>Oxytrichidae</taxon>
        <taxon>Stylonychinae</taxon>
        <taxon>Stylonychia</taxon>
    </lineage>
</organism>
<name>A0A078AN98_STYLE</name>
<keyword evidence="2" id="KW-1185">Reference proteome</keyword>
<dbReference type="AlphaFoldDB" id="A0A078AN98"/>
<dbReference type="EMBL" id="CCKQ01010885">
    <property type="protein sequence ID" value="CDW82408.1"/>
    <property type="molecule type" value="Genomic_DNA"/>
</dbReference>
<accession>A0A078AN98</accession>
<evidence type="ECO:0000313" key="2">
    <source>
        <dbReference type="Proteomes" id="UP000039865"/>
    </source>
</evidence>
<evidence type="ECO:0000313" key="1">
    <source>
        <dbReference type="EMBL" id="CDW82408.1"/>
    </source>
</evidence>
<dbReference type="Proteomes" id="UP000039865">
    <property type="component" value="Unassembled WGS sequence"/>
</dbReference>
<reference evidence="1 2" key="1">
    <citation type="submission" date="2014-06" db="EMBL/GenBank/DDBJ databases">
        <authorList>
            <person name="Swart Estienne"/>
        </authorList>
    </citation>
    <scope>NUCLEOTIDE SEQUENCE [LARGE SCALE GENOMIC DNA]</scope>
    <source>
        <strain evidence="1 2">130c</strain>
    </source>
</reference>